<organism evidence="1 2">
    <name type="scientific">Phormidium tenue NIES-30</name>
    <dbReference type="NCBI Taxonomy" id="549789"/>
    <lineage>
        <taxon>Bacteria</taxon>
        <taxon>Bacillati</taxon>
        <taxon>Cyanobacteriota</taxon>
        <taxon>Cyanophyceae</taxon>
        <taxon>Oscillatoriophycideae</taxon>
        <taxon>Oscillatoriales</taxon>
        <taxon>Oscillatoriaceae</taxon>
        <taxon>Phormidium</taxon>
    </lineage>
</organism>
<protein>
    <submittedName>
        <fullName evidence="1">Uncharacterized protein</fullName>
    </submittedName>
</protein>
<dbReference type="EMBL" id="MRCG01000003">
    <property type="protein sequence ID" value="OKH49546.1"/>
    <property type="molecule type" value="Genomic_DNA"/>
</dbReference>
<dbReference type="RefSeq" id="WP_073607653.1">
    <property type="nucleotide sequence ID" value="NZ_MRCG01000003.1"/>
</dbReference>
<evidence type="ECO:0000313" key="2">
    <source>
        <dbReference type="Proteomes" id="UP000185557"/>
    </source>
</evidence>
<dbReference type="STRING" id="549789.NIES30_06795"/>
<keyword evidence="2" id="KW-1185">Reference proteome</keyword>
<accession>A0A1U7J8B1</accession>
<sequence length="269" mass="30146">MPLSSSQRQPPLRWAKQLAIWGLPVALLLALVPLQQQRLANLKDSSITDQSLDQQDQSTAATLALAQKMPTFGFDNLVADWFFLRFLQYFGDDEARAITGYKLSPEFFRVIIPNDPYFRLYYVFLSGSTSNFAAMPNDSVAIITQGLERFTPEFPNDGFYIWRYRGVDELLYLGDGEAAQKSYQASADWARQSSHPDAPFIAENSQRTADFLANNPLSKQAQVNAWASVLANAFDDATRQKAIDRIEALGGSVIISETGEMRLLFPPDD</sequence>
<dbReference type="AlphaFoldDB" id="A0A1U7J8B1"/>
<reference evidence="1 2" key="1">
    <citation type="submission" date="2016-11" db="EMBL/GenBank/DDBJ databases">
        <title>Draft Genome Sequences of Nine Cyanobacterial Strains from Diverse Habitats.</title>
        <authorList>
            <person name="Zhu T."/>
            <person name="Hou S."/>
            <person name="Lu X."/>
            <person name="Hess W.R."/>
        </authorList>
    </citation>
    <scope>NUCLEOTIDE SEQUENCE [LARGE SCALE GENOMIC DNA]</scope>
    <source>
        <strain evidence="1 2">NIES-30</strain>
    </source>
</reference>
<name>A0A1U7J8B1_9CYAN</name>
<evidence type="ECO:0000313" key="1">
    <source>
        <dbReference type="EMBL" id="OKH49546.1"/>
    </source>
</evidence>
<gene>
    <name evidence="1" type="ORF">NIES30_06795</name>
</gene>
<proteinExistence type="predicted"/>
<dbReference type="Proteomes" id="UP000185557">
    <property type="component" value="Unassembled WGS sequence"/>
</dbReference>
<comment type="caution">
    <text evidence="1">The sequence shown here is derived from an EMBL/GenBank/DDBJ whole genome shotgun (WGS) entry which is preliminary data.</text>
</comment>